<feature type="region of interest" description="Disordered" evidence="1">
    <location>
        <begin position="185"/>
        <end position="205"/>
    </location>
</feature>
<dbReference type="Proteomes" id="UP000887568">
    <property type="component" value="Unplaced"/>
</dbReference>
<dbReference type="PANTHER" id="PTHR39297">
    <property type="entry name" value="CUB DOMAIN-CONTAINING PROTEIN"/>
    <property type="match status" value="1"/>
</dbReference>
<accession>A0A914B0B5</accession>
<dbReference type="EnsemblMetazoa" id="XM_038213489.1">
    <property type="protein sequence ID" value="XP_038069417.1"/>
    <property type="gene ID" value="LOC119738582"/>
</dbReference>
<dbReference type="PANTHER" id="PTHR39297:SF1">
    <property type="entry name" value="CUB DOMAIN-CONTAINING PROTEIN"/>
    <property type="match status" value="1"/>
</dbReference>
<organism evidence="2 3">
    <name type="scientific">Patiria miniata</name>
    <name type="common">Bat star</name>
    <name type="synonym">Asterina miniata</name>
    <dbReference type="NCBI Taxonomy" id="46514"/>
    <lineage>
        <taxon>Eukaryota</taxon>
        <taxon>Metazoa</taxon>
        <taxon>Echinodermata</taxon>
        <taxon>Eleutherozoa</taxon>
        <taxon>Asterozoa</taxon>
        <taxon>Asteroidea</taxon>
        <taxon>Valvatacea</taxon>
        <taxon>Valvatida</taxon>
        <taxon>Asterinidae</taxon>
        <taxon>Patiria</taxon>
    </lineage>
</organism>
<keyword evidence="3" id="KW-1185">Reference proteome</keyword>
<sequence length="233" mass="25772">MTVLRIAEMTSVLKIVAFFCLGVTGMTGVYSQCTATNANDWVGIPEEDYNRTYSSIDDEEARPLGFARAEIYYSDIGLANPCIKVTGIEDTRVEVMAESNPPGSIFCVTDQYDREICDARIYDCRQANRPEGGEDSITFEFFCDSTSCDETDVNIFYRFTVSPPGDVQDPELFCDFRDTGEYPSSLNAPLPTNRNLATLPPDDTNGATRRTQPLGLAVLSSVLCLVSSWALHM</sequence>
<dbReference type="OrthoDB" id="10054965at2759"/>
<evidence type="ECO:0000313" key="2">
    <source>
        <dbReference type="EnsemblMetazoa" id="XP_038069417.1"/>
    </source>
</evidence>
<proteinExistence type="predicted"/>
<dbReference type="OMA" id="DCRQANR"/>
<name>A0A914B0B5_PATMI</name>
<dbReference type="GeneID" id="119738582"/>
<reference evidence="2" key="1">
    <citation type="submission" date="2022-11" db="UniProtKB">
        <authorList>
            <consortium name="EnsemblMetazoa"/>
        </authorList>
    </citation>
    <scope>IDENTIFICATION</scope>
</reference>
<dbReference type="RefSeq" id="XP_038069417.1">
    <property type="nucleotide sequence ID" value="XM_038213489.1"/>
</dbReference>
<evidence type="ECO:0000313" key="3">
    <source>
        <dbReference type="Proteomes" id="UP000887568"/>
    </source>
</evidence>
<protein>
    <submittedName>
        <fullName evidence="2">Uncharacterized protein</fullName>
    </submittedName>
</protein>
<dbReference type="AlphaFoldDB" id="A0A914B0B5"/>
<feature type="compositionally biased region" description="Polar residues" evidence="1">
    <location>
        <begin position="185"/>
        <end position="196"/>
    </location>
</feature>
<evidence type="ECO:0000256" key="1">
    <source>
        <dbReference type="SAM" id="MobiDB-lite"/>
    </source>
</evidence>